<reference evidence="1" key="1">
    <citation type="submission" date="2020-08" db="EMBL/GenBank/DDBJ databases">
        <title>Genome sequencing and assembly of the red palm weevil Rhynchophorus ferrugineus.</title>
        <authorList>
            <person name="Dias G.B."/>
            <person name="Bergman C.M."/>
            <person name="Manee M."/>
        </authorList>
    </citation>
    <scope>NUCLEOTIDE SEQUENCE</scope>
    <source>
        <strain evidence="1">AA-2017</strain>
        <tissue evidence="1">Whole larva</tissue>
    </source>
</reference>
<sequence length="71" mass="8329">MSYLCRDELQETFWNMSITITERNTREWIYLQSIRVVIRRFHSLGISDKCLCVGPNMESTESELLNSINGV</sequence>
<protein>
    <submittedName>
        <fullName evidence="1">Uncharacterized protein</fullName>
    </submittedName>
</protein>
<accession>A0A834I1C1</accession>
<name>A0A834I1C1_RHYFE</name>
<evidence type="ECO:0000313" key="2">
    <source>
        <dbReference type="Proteomes" id="UP000625711"/>
    </source>
</evidence>
<dbReference type="Proteomes" id="UP000625711">
    <property type="component" value="Unassembled WGS sequence"/>
</dbReference>
<comment type="caution">
    <text evidence="1">The sequence shown here is derived from an EMBL/GenBank/DDBJ whole genome shotgun (WGS) entry which is preliminary data.</text>
</comment>
<gene>
    <name evidence="1" type="ORF">GWI33_014471</name>
</gene>
<proteinExistence type="predicted"/>
<evidence type="ECO:0000313" key="1">
    <source>
        <dbReference type="EMBL" id="KAF7272762.1"/>
    </source>
</evidence>
<organism evidence="1 2">
    <name type="scientific">Rhynchophorus ferrugineus</name>
    <name type="common">Red palm weevil</name>
    <name type="synonym">Curculio ferrugineus</name>
    <dbReference type="NCBI Taxonomy" id="354439"/>
    <lineage>
        <taxon>Eukaryota</taxon>
        <taxon>Metazoa</taxon>
        <taxon>Ecdysozoa</taxon>
        <taxon>Arthropoda</taxon>
        <taxon>Hexapoda</taxon>
        <taxon>Insecta</taxon>
        <taxon>Pterygota</taxon>
        <taxon>Neoptera</taxon>
        <taxon>Endopterygota</taxon>
        <taxon>Coleoptera</taxon>
        <taxon>Polyphaga</taxon>
        <taxon>Cucujiformia</taxon>
        <taxon>Curculionidae</taxon>
        <taxon>Dryophthorinae</taxon>
        <taxon>Rhynchophorus</taxon>
    </lineage>
</organism>
<dbReference type="EMBL" id="JAACXV010013700">
    <property type="protein sequence ID" value="KAF7272762.1"/>
    <property type="molecule type" value="Genomic_DNA"/>
</dbReference>
<dbReference type="AlphaFoldDB" id="A0A834I1C1"/>
<keyword evidence="2" id="KW-1185">Reference proteome</keyword>